<reference evidence="1" key="1">
    <citation type="journal article" date="2017" name="Nature">
        <title>The genome of Chenopodium quinoa.</title>
        <authorList>
            <person name="Jarvis D.E."/>
            <person name="Ho Y.S."/>
            <person name="Lightfoot D.J."/>
            <person name="Schmoeckel S.M."/>
            <person name="Li B."/>
            <person name="Borm T.J.A."/>
            <person name="Ohyanagi H."/>
            <person name="Mineta K."/>
            <person name="Michell C.T."/>
            <person name="Saber N."/>
            <person name="Kharbatia N.M."/>
            <person name="Rupper R.R."/>
            <person name="Sharp A.R."/>
            <person name="Dally N."/>
            <person name="Boughton B.A."/>
            <person name="Woo Y.H."/>
            <person name="Gao G."/>
            <person name="Schijlen E.G.W.M."/>
            <person name="Guo X."/>
            <person name="Momin A.A."/>
            <person name="Negrao S."/>
            <person name="Al-Babili S."/>
            <person name="Gehring C."/>
            <person name="Roessner U."/>
            <person name="Jung C."/>
            <person name="Murphy K."/>
            <person name="Arold S.T."/>
            <person name="Gojobori T."/>
            <person name="van der Linden C.G."/>
            <person name="van Loo E.N."/>
            <person name="Jellen E.N."/>
            <person name="Maughan P.J."/>
            <person name="Tester M."/>
        </authorList>
    </citation>
    <scope>NUCLEOTIDE SEQUENCE [LARGE SCALE GENOMIC DNA]</scope>
    <source>
        <strain evidence="1">cv. PI 614886</strain>
    </source>
</reference>
<organism evidence="1 2">
    <name type="scientific">Chenopodium quinoa</name>
    <name type="common">Quinoa</name>
    <dbReference type="NCBI Taxonomy" id="63459"/>
    <lineage>
        <taxon>Eukaryota</taxon>
        <taxon>Viridiplantae</taxon>
        <taxon>Streptophyta</taxon>
        <taxon>Embryophyta</taxon>
        <taxon>Tracheophyta</taxon>
        <taxon>Spermatophyta</taxon>
        <taxon>Magnoliopsida</taxon>
        <taxon>eudicotyledons</taxon>
        <taxon>Gunneridae</taxon>
        <taxon>Pentapetalae</taxon>
        <taxon>Caryophyllales</taxon>
        <taxon>Chenopodiaceae</taxon>
        <taxon>Chenopodioideae</taxon>
        <taxon>Atripliceae</taxon>
        <taxon>Chenopodium</taxon>
    </lineage>
</organism>
<sequence length="163" mass="18932">MQATLSDYAFNEGPNDEVLYHDGENSVNREEMRTLGSDEEVDNAVINAWAHILNTKGKKHSIYFSTMPYLIVCTDKGKSVNTTKEVRHEKFAKRLNYEMTNSGITNIKKYREFLFPVPAFKHFYLLCINMYNGTVDLIDNRKLPMNVKASTKYEDNPQKMVKY</sequence>
<accession>A0A803MBQ2</accession>
<dbReference type="EnsemblPlants" id="AUR62026519-RA">
    <property type="protein sequence ID" value="AUR62026519-RA:cds"/>
    <property type="gene ID" value="AUR62026519"/>
</dbReference>
<proteinExistence type="predicted"/>
<dbReference type="Gene3D" id="3.40.395.10">
    <property type="entry name" value="Adenoviral Proteinase, Chain A"/>
    <property type="match status" value="1"/>
</dbReference>
<dbReference type="Gramene" id="AUR62026519-RA">
    <property type="protein sequence ID" value="AUR62026519-RA:cds"/>
    <property type="gene ID" value="AUR62026519"/>
</dbReference>
<evidence type="ECO:0008006" key="3">
    <source>
        <dbReference type="Google" id="ProtNLM"/>
    </source>
</evidence>
<dbReference type="AlphaFoldDB" id="A0A803MBQ2"/>
<dbReference type="InterPro" id="IPR038765">
    <property type="entry name" value="Papain-like_cys_pep_sf"/>
</dbReference>
<reference evidence="1" key="2">
    <citation type="submission" date="2021-03" db="UniProtKB">
        <authorList>
            <consortium name="EnsemblPlants"/>
        </authorList>
    </citation>
    <scope>IDENTIFICATION</scope>
</reference>
<protein>
    <recommendedName>
        <fullName evidence="3">Ubiquitin-like protease family profile domain-containing protein</fullName>
    </recommendedName>
</protein>
<evidence type="ECO:0000313" key="2">
    <source>
        <dbReference type="Proteomes" id="UP000596660"/>
    </source>
</evidence>
<dbReference type="Proteomes" id="UP000596660">
    <property type="component" value="Unplaced"/>
</dbReference>
<keyword evidence="2" id="KW-1185">Reference proteome</keyword>
<name>A0A803MBQ2_CHEQI</name>
<dbReference type="SUPFAM" id="SSF54001">
    <property type="entry name" value="Cysteine proteinases"/>
    <property type="match status" value="1"/>
</dbReference>
<evidence type="ECO:0000313" key="1">
    <source>
        <dbReference type="EnsemblPlants" id="AUR62026519-RA:cds"/>
    </source>
</evidence>